<evidence type="ECO:0000256" key="1">
    <source>
        <dbReference type="ARBA" id="ARBA00022723"/>
    </source>
</evidence>
<evidence type="ECO:0000313" key="3">
    <source>
        <dbReference type="EMBL" id="MBV7257711.1"/>
    </source>
</evidence>
<dbReference type="SFLD" id="SFLDG01129">
    <property type="entry name" value="C1.5:_HAD__Beta-PGM__Phosphata"/>
    <property type="match status" value="1"/>
</dbReference>
<comment type="caution">
    <text evidence="3">The sequence shown here is derived from an EMBL/GenBank/DDBJ whole genome shotgun (WGS) entry which is preliminary data.</text>
</comment>
<dbReference type="InterPro" id="IPR041492">
    <property type="entry name" value="HAD_2"/>
</dbReference>
<organism evidence="3 4">
    <name type="scientific">Pacificimonas pallii</name>
    <dbReference type="NCBI Taxonomy" id="2827236"/>
    <lineage>
        <taxon>Bacteria</taxon>
        <taxon>Pseudomonadati</taxon>
        <taxon>Pseudomonadota</taxon>
        <taxon>Alphaproteobacteria</taxon>
        <taxon>Sphingomonadales</taxon>
        <taxon>Sphingosinicellaceae</taxon>
        <taxon>Pacificimonas</taxon>
    </lineage>
</organism>
<evidence type="ECO:0000256" key="2">
    <source>
        <dbReference type="ARBA" id="ARBA00022842"/>
    </source>
</evidence>
<protein>
    <submittedName>
        <fullName evidence="3">HAD family phosphatase</fullName>
    </submittedName>
</protein>
<gene>
    <name evidence="3" type="ORF">KCG44_13035</name>
</gene>
<dbReference type="EMBL" id="JAGSPA010000004">
    <property type="protein sequence ID" value="MBV7257711.1"/>
    <property type="molecule type" value="Genomic_DNA"/>
</dbReference>
<evidence type="ECO:0000313" key="4">
    <source>
        <dbReference type="Proteomes" id="UP000722336"/>
    </source>
</evidence>
<dbReference type="RefSeq" id="WP_218446544.1">
    <property type="nucleotide sequence ID" value="NZ_JAGSPA010000004.1"/>
</dbReference>
<dbReference type="Proteomes" id="UP000722336">
    <property type="component" value="Unassembled WGS sequence"/>
</dbReference>
<reference evidence="3 4" key="1">
    <citation type="submission" date="2021-04" db="EMBL/GenBank/DDBJ databases">
        <authorList>
            <person name="Pira H."/>
            <person name="Risdian C."/>
            <person name="Wink J."/>
        </authorList>
    </citation>
    <scope>NUCLEOTIDE SEQUENCE [LARGE SCALE GENOMIC DNA]</scope>
    <source>
        <strain evidence="3 4">WHA3</strain>
    </source>
</reference>
<dbReference type="NCBIfam" id="TIGR01509">
    <property type="entry name" value="HAD-SF-IA-v3"/>
    <property type="match status" value="1"/>
</dbReference>
<keyword evidence="1" id="KW-0479">Metal-binding</keyword>
<dbReference type="PANTHER" id="PTHR46193">
    <property type="entry name" value="6-PHOSPHOGLUCONATE PHOSPHATASE"/>
    <property type="match status" value="1"/>
</dbReference>
<dbReference type="PANTHER" id="PTHR46193:SF10">
    <property type="entry name" value="6-PHOSPHOGLUCONATE PHOSPHATASE"/>
    <property type="match status" value="1"/>
</dbReference>
<sequence>MPASNLRPIIFDFDGVLIESELAGNQQLAEALTELGTPTTTEQAIRAFMGLSGENFFRAVEGWIGGSIPDRFHDLRRAEDARVLGTGLDPVPGALAFLDALPSARPRAIASSSSTDWILRHLGHVARTGHFGGMIFSGKEHVERGKPAPDLYLHAAAALGADPADCFVIEDSPVGVTAARAAGTFVCGLAAGGHCLDGHDEDLRGAGADVIAFSYEDVAAHLATFDERD</sequence>
<keyword evidence="2" id="KW-0460">Magnesium</keyword>
<dbReference type="InterPro" id="IPR051600">
    <property type="entry name" value="Beta-PGM-like"/>
</dbReference>
<dbReference type="Pfam" id="PF13419">
    <property type="entry name" value="HAD_2"/>
    <property type="match status" value="1"/>
</dbReference>
<proteinExistence type="predicted"/>
<dbReference type="InterPro" id="IPR006439">
    <property type="entry name" value="HAD-SF_hydro_IA"/>
</dbReference>
<accession>A0ABS6SIF0</accession>
<name>A0ABS6SIF0_9SPHN</name>
<keyword evidence="4" id="KW-1185">Reference proteome</keyword>
<dbReference type="SFLD" id="SFLDS00003">
    <property type="entry name" value="Haloacid_Dehalogenase"/>
    <property type="match status" value="1"/>
</dbReference>